<proteinExistence type="predicted"/>
<evidence type="ECO:0000313" key="2">
    <source>
        <dbReference type="Proteomes" id="UP001338125"/>
    </source>
</evidence>
<protein>
    <recommendedName>
        <fullName evidence="3">S-adenosylmethionine-dependent methyltransferase</fullName>
    </recommendedName>
</protein>
<accession>A0ABR0SI56</accession>
<dbReference type="Gene3D" id="3.40.50.150">
    <property type="entry name" value="Vaccinia Virus protein VP39"/>
    <property type="match status" value="1"/>
</dbReference>
<dbReference type="InterPro" id="IPR019410">
    <property type="entry name" value="Methyltransf_16"/>
</dbReference>
<dbReference type="SUPFAM" id="SSF53335">
    <property type="entry name" value="S-adenosyl-L-methionine-dependent methyltransferases"/>
    <property type="match status" value="1"/>
</dbReference>
<dbReference type="Pfam" id="PF10294">
    <property type="entry name" value="Methyltransf_16"/>
    <property type="match status" value="1"/>
</dbReference>
<dbReference type="PANTHER" id="PTHR14614:SF147">
    <property type="entry name" value="S-ADENOSYLMETHIONINE-DEPENDENT METHYLTRANSFERASE OF THE SEVEN BETA-STRAND FAMILY"/>
    <property type="match status" value="1"/>
</dbReference>
<evidence type="ECO:0008006" key="3">
    <source>
        <dbReference type="Google" id="ProtNLM"/>
    </source>
</evidence>
<gene>
    <name evidence="1" type="ORF">PT974_07732</name>
</gene>
<dbReference type="InterPro" id="IPR029063">
    <property type="entry name" value="SAM-dependent_MTases_sf"/>
</dbReference>
<dbReference type="CDD" id="cd02440">
    <property type="entry name" value="AdoMet_MTases"/>
    <property type="match status" value="1"/>
</dbReference>
<sequence length="386" mass="42070">MGLRARHAVPLSISLPPLRNTSALTATKISTALRLLRDLFCPLQADLDLDFKTNAPQDAAVLDSGYVSADDDDETDDVETACLDSLERDFALRWLTGFVGHAHELSLDDDTCERFVNVACSILSHLTAGEEEEDDGDEDPGITRQFEFLLNDDESRKVKVELHDTPMQTGQDHTDVGLQTWGASIVLSRRICKAPEDFGIQEGSVNSATRIMEFGAGTGLLSLALSSLLPHVTELLPSVIATDYHPTVLKNLELNAASHADKQKGAAPIEVCHLDWSTPSRDAPLDVPADIIIAADVAYVPEHATWLRDCAAHLLAPNGTFWLMVSIRPNGKFVGISDLVEATFAEVSGLQDGRLLKIQSAEFIPKQSGVGRADEVGYNLYRIMWA</sequence>
<evidence type="ECO:0000313" key="1">
    <source>
        <dbReference type="EMBL" id="KAK5991699.1"/>
    </source>
</evidence>
<name>A0ABR0SI56_9HYPO</name>
<dbReference type="Proteomes" id="UP001338125">
    <property type="component" value="Unassembled WGS sequence"/>
</dbReference>
<organism evidence="1 2">
    <name type="scientific">Cladobotryum mycophilum</name>
    <dbReference type="NCBI Taxonomy" id="491253"/>
    <lineage>
        <taxon>Eukaryota</taxon>
        <taxon>Fungi</taxon>
        <taxon>Dikarya</taxon>
        <taxon>Ascomycota</taxon>
        <taxon>Pezizomycotina</taxon>
        <taxon>Sordariomycetes</taxon>
        <taxon>Hypocreomycetidae</taxon>
        <taxon>Hypocreales</taxon>
        <taxon>Hypocreaceae</taxon>
        <taxon>Cladobotryum</taxon>
    </lineage>
</organism>
<dbReference type="EMBL" id="JAVFKD010000013">
    <property type="protein sequence ID" value="KAK5991699.1"/>
    <property type="molecule type" value="Genomic_DNA"/>
</dbReference>
<comment type="caution">
    <text evidence="1">The sequence shown here is derived from an EMBL/GenBank/DDBJ whole genome shotgun (WGS) entry which is preliminary data.</text>
</comment>
<keyword evidence="2" id="KW-1185">Reference proteome</keyword>
<dbReference type="PANTHER" id="PTHR14614">
    <property type="entry name" value="HEPATOCELLULAR CARCINOMA-ASSOCIATED ANTIGEN"/>
    <property type="match status" value="1"/>
</dbReference>
<reference evidence="1 2" key="1">
    <citation type="submission" date="2024-01" db="EMBL/GenBank/DDBJ databases">
        <title>Complete genome of Cladobotryum mycophilum ATHUM6906.</title>
        <authorList>
            <person name="Christinaki A.C."/>
            <person name="Myridakis A.I."/>
            <person name="Kouvelis V.N."/>
        </authorList>
    </citation>
    <scope>NUCLEOTIDE SEQUENCE [LARGE SCALE GENOMIC DNA]</scope>
    <source>
        <strain evidence="1 2">ATHUM6906</strain>
    </source>
</reference>